<dbReference type="InterPro" id="IPR050241">
    <property type="entry name" value="NAD-cap_RNA_hydrolase_NudC"/>
</dbReference>
<dbReference type="InterPro" id="IPR000086">
    <property type="entry name" value="NUDIX_hydrolase_dom"/>
</dbReference>
<evidence type="ECO:0000256" key="8">
    <source>
        <dbReference type="ARBA" id="ARBA00023027"/>
    </source>
</evidence>
<dbReference type="RefSeq" id="WP_380620374.1">
    <property type="nucleotide sequence ID" value="NZ_JBHSDK010000013.1"/>
</dbReference>
<evidence type="ECO:0000256" key="9">
    <source>
        <dbReference type="ARBA" id="ARBA00023679"/>
    </source>
</evidence>
<protein>
    <recommendedName>
        <fullName evidence="4">NAD(+) diphosphatase</fullName>
        <ecNumber evidence="4">3.6.1.22</ecNumber>
    </recommendedName>
</protein>
<dbReference type="SUPFAM" id="SSF55811">
    <property type="entry name" value="Nudix"/>
    <property type="match status" value="1"/>
</dbReference>
<keyword evidence="6 11" id="KW-0378">Hydrolase</keyword>
<dbReference type="CDD" id="cd03429">
    <property type="entry name" value="NUDIX_NADH_pyrophosphatase_Nudt13"/>
    <property type="match status" value="1"/>
</dbReference>
<dbReference type="InterPro" id="IPR049734">
    <property type="entry name" value="NudC-like_C"/>
</dbReference>
<evidence type="ECO:0000256" key="6">
    <source>
        <dbReference type="ARBA" id="ARBA00022801"/>
    </source>
</evidence>
<proteinExistence type="inferred from homology"/>
<dbReference type="GO" id="GO:0016787">
    <property type="term" value="F:hydrolase activity"/>
    <property type="evidence" value="ECO:0007669"/>
    <property type="project" value="UniProtKB-KW"/>
</dbReference>
<keyword evidence="12" id="KW-1185">Reference proteome</keyword>
<evidence type="ECO:0000256" key="1">
    <source>
        <dbReference type="ARBA" id="ARBA00001946"/>
    </source>
</evidence>
<dbReference type="InterPro" id="IPR020084">
    <property type="entry name" value="NUDIX_hydrolase_CS"/>
</dbReference>
<comment type="cofactor">
    <cofactor evidence="2">
        <name>Zn(2+)</name>
        <dbReference type="ChEBI" id="CHEBI:29105"/>
    </cofactor>
</comment>
<keyword evidence="5" id="KW-0479">Metal-binding</keyword>
<evidence type="ECO:0000256" key="2">
    <source>
        <dbReference type="ARBA" id="ARBA00001947"/>
    </source>
</evidence>
<dbReference type="Proteomes" id="UP001595823">
    <property type="component" value="Unassembled WGS sequence"/>
</dbReference>
<keyword evidence="7" id="KW-0460">Magnesium</keyword>
<dbReference type="InterPro" id="IPR015797">
    <property type="entry name" value="NUDIX_hydrolase-like_dom_sf"/>
</dbReference>
<dbReference type="PANTHER" id="PTHR42904:SF6">
    <property type="entry name" value="NAD-CAPPED RNA HYDROLASE NUDT12"/>
    <property type="match status" value="1"/>
</dbReference>
<dbReference type="PROSITE" id="PS51462">
    <property type="entry name" value="NUDIX"/>
    <property type="match status" value="1"/>
</dbReference>
<evidence type="ECO:0000256" key="7">
    <source>
        <dbReference type="ARBA" id="ARBA00022842"/>
    </source>
</evidence>
<accession>A0ABV8TY09</accession>
<dbReference type="PANTHER" id="PTHR42904">
    <property type="entry name" value="NUDIX HYDROLASE, NUDC SUBFAMILY"/>
    <property type="match status" value="1"/>
</dbReference>
<dbReference type="EC" id="3.6.1.22" evidence="4"/>
<gene>
    <name evidence="11" type="primary">nudC</name>
    <name evidence="11" type="ORF">ACFPET_09755</name>
</gene>
<evidence type="ECO:0000256" key="5">
    <source>
        <dbReference type="ARBA" id="ARBA00022723"/>
    </source>
</evidence>
<comment type="cofactor">
    <cofactor evidence="1">
        <name>Mg(2+)</name>
        <dbReference type="ChEBI" id="CHEBI:18420"/>
    </cofactor>
</comment>
<evidence type="ECO:0000313" key="11">
    <source>
        <dbReference type="EMBL" id="MFC4335482.1"/>
    </source>
</evidence>
<comment type="similarity">
    <text evidence="3">Belongs to the Nudix hydrolase family. NudC subfamily.</text>
</comment>
<dbReference type="Pfam" id="PF00293">
    <property type="entry name" value="NUDIX"/>
    <property type="match status" value="1"/>
</dbReference>
<comment type="catalytic activity">
    <reaction evidence="9">
        <text>a 5'-end NAD(+)-phospho-ribonucleoside in mRNA + H2O = a 5'-end phospho-adenosine-phospho-ribonucleoside in mRNA + beta-nicotinamide D-ribonucleotide + 2 H(+)</text>
        <dbReference type="Rhea" id="RHEA:60876"/>
        <dbReference type="Rhea" id="RHEA-COMP:15698"/>
        <dbReference type="Rhea" id="RHEA-COMP:15719"/>
        <dbReference type="ChEBI" id="CHEBI:14649"/>
        <dbReference type="ChEBI" id="CHEBI:15377"/>
        <dbReference type="ChEBI" id="CHEBI:15378"/>
        <dbReference type="ChEBI" id="CHEBI:144029"/>
        <dbReference type="ChEBI" id="CHEBI:144051"/>
    </reaction>
    <physiologicalReaction direction="left-to-right" evidence="9">
        <dbReference type="Rhea" id="RHEA:60877"/>
    </physiologicalReaction>
</comment>
<dbReference type="NCBIfam" id="NF001299">
    <property type="entry name" value="PRK00241.1"/>
    <property type="match status" value="1"/>
</dbReference>
<sequence>MDTPFLRTPLDYDSGRRRDTDWLDNAWKGARIVAVDPHHETFVGTKEGLDYLDSSTAPYGSRIYLGDCDGPLFAVIHSLPEGLDLRRESGEWSDADVGIAMEALAVAQWHQRVRYHPQTGKPLTPQGGGWYQADEDGAVVFPKISPAVITLVHDGGDRALLARHSYGPNNRARRYAMLAGFVDMGESAEETVHREVREEVGIEVGNLRYIGSQPWPFPDSLMLAYFAEADPDSPITLQEEEISDARWFTVDEVDEMYNDPEGLWGKGVMRASTAYRMANWWIEERRRAAA</sequence>
<reference evidence="12" key="1">
    <citation type="journal article" date="2019" name="Int. J. Syst. Evol. Microbiol.">
        <title>The Global Catalogue of Microorganisms (GCM) 10K type strain sequencing project: providing services to taxonomists for standard genome sequencing and annotation.</title>
        <authorList>
            <consortium name="The Broad Institute Genomics Platform"/>
            <consortium name="The Broad Institute Genome Sequencing Center for Infectious Disease"/>
            <person name="Wu L."/>
            <person name="Ma J."/>
        </authorList>
    </citation>
    <scope>NUCLEOTIDE SEQUENCE [LARGE SCALE GENOMIC DNA]</scope>
    <source>
        <strain evidence="12">IBRC-M 10908</strain>
    </source>
</reference>
<dbReference type="Gene3D" id="3.90.79.10">
    <property type="entry name" value="Nucleoside Triphosphate Pyrophosphohydrolase"/>
    <property type="match status" value="1"/>
</dbReference>
<comment type="caution">
    <text evidence="11">The sequence shown here is derived from an EMBL/GenBank/DDBJ whole genome shotgun (WGS) entry which is preliminary data.</text>
</comment>
<dbReference type="PROSITE" id="PS00893">
    <property type="entry name" value="NUDIX_BOX"/>
    <property type="match status" value="1"/>
</dbReference>
<dbReference type="EMBL" id="JBHSDK010000013">
    <property type="protein sequence ID" value="MFC4335482.1"/>
    <property type="molecule type" value="Genomic_DNA"/>
</dbReference>
<evidence type="ECO:0000313" key="12">
    <source>
        <dbReference type="Proteomes" id="UP001595823"/>
    </source>
</evidence>
<evidence type="ECO:0000256" key="4">
    <source>
        <dbReference type="ARBA" id="ARBA00012381"/>
    </source>
</evidence>
<name>A0ABV8TY09_9ACTN</name>
<evidence type="ECO:0000259" key="10">
    <source>
        <dbReference type="PROSITE" id="PS51462"/>
    </source>
</evidence>
<keyword evidence="8" id="KW-0520">NAD</keyword>
<feature type="domain" description="Nudix hydrolase" evidence="10">
    <location>
        <begin position="142"/>
        <end position="270"/>
    </location>
</feature>
<evidence type="ECO:0000256" key="3">
    <source>
        <dbReference type="ARBA" id="ARBA00009595"/>
    </source>
</evidence>
<organism evidence="11 12">
    <name type="scientific">Salininema proteolyticum</name>
    <dbReference type="NCBI Taxonomy" id="1607685"/>
    <lineage>
        <taxon>Bacteria</taxon>
        <taxon>Bacillati</taxon>
        <taxon>Actinomycetota</taxon>
        <taxon>Actinomycetes</taxon>
        <taxon>Glycomycetales</taxon>
        <taxon>Glycomycetaceae</taxon>
        <taxon>Salininema</taxon>
    </lineage>
</organism>